<accession>A0ABW4L2C0</accession>
<dbReference type="Pfam" id="PF03747">
    <property type="entry name" value="ADP_ribosyl_GH"/>
    <property type="match status" value="1"/>
</dbReference>
<proteinExistence type="predicted"/>
<dbReference type="Proteomes" id="UP001597277">
    <property type="component" value="Unassembled WGS sequence"/>
</dbReference>
<dbReference type="InterPro" id="IPR036705">
    <property type="entry name" value="Ribosyl_crysJ1_sf"/>
</dbReference>
<sequence>MDVQSGWEAGPITTGKFAPTNEREGVSETVLEEAQRRVLRDRIIAVEVAATVGHSMGDVTEIMDWTEIEEQYGLVTEMLPQPNKWRDQRPNLPVLRGYPNVYTVHDRPPGMSEDGHERHRLSATAVIEKGNRVTVEDVARVWARDIDPDKFGILLGGQDQVIYYSVRAGIPPWEIGKFAYFPGAWGVTAMMAPIGVVNAGNPEAAAQDALDVGRLKDQSGVNGNYALEIASAVAAGLAEGLSNDACVSGVIDAALARLSPKPQAEVQHILEYRAPGSDWRELRSLLDDEYKGRTILWPVETLGTALACLYLCDGDPFESVVAAVNLGRDTDGRACVAGSLAASMAGRSGLPDDWEVTIAEQVAADPYTVSNRTPEETGDGLLRALEGNLADARRHLARLS</sequence>
<feature type="region of interest" description="Disordered" evidence="1">
    <location>
        <begin position="1"/>
        <end position="23"/>
    </location>
</feature>
<reference evidence="3" key="1">
    <citation type="journal article" date="2019" name="Int. J. Syst. Evol. Microbiol.">
        <title>The Global Catalogue of Microorganisms (GCM) 10K type strain sequencing project: providing services to taxonomists for standard genome sequencing and annotation.</title>
        <authorList>
            <consortium name="The Broad Institute Genomics Platform"/>
            <consortium name="The Broad Institute Genome Sequencing Center for Infectious Disease"/>
            <person name="Wu L."/>
            <person name="Ma J."/>
        </authorList>
    </citation>
    <scope>NUCLEOTIDE SEQUENCE [LARGE SCALE GENOMIC DNA]</scope>
    <source>
        <strain evidence="3">JCM 17130</strain>
    </source>
</reference>
<dbReference type="PANTHER" id="PTHR16222:SF12">
    <property type="entry name" value="ADP-RIBOSYLGLYCOHYDROLASE-RELATED"/>
    <property type="match status" value="1"/>
</dbReference>
<evidence type="ECO:0000313" key="3">
    <source>
        <dbReference type="Proteomes" id="UP001597277"/>
    </source>
</evidence>
<protein>
    <submittedName>
        <fullName evidence="2">ADP-ribosylglycohydrolase family protein</fullName>
    </submittedName>
</protein>
<dbReference type="InterPro" id="IPR050792">
    <property type="entry name" value="ADP-ribosylglycohydrolase"/>
</dbReference>
<name>A0ABW4L2C0_9MICO</name>
<evidence type="ECO:0000313" key="2">
    <source>
        <dbReference type="EMBL" id="MFD1717623.1"/>
    </source>
</evidence>
<evidence type="ECO:0000256" key="1">
    <source>
        <dbReference type="SAM" id="MobiDB-lite"/>
    </source>
</evidence>
<organism evidence="2 3">
    <name type="scientific">Georgenia deserti</name>
    <dbReference type="NCBI Taxonomy" id="2093781"/>
    <lineage>
        <taxon>Bacteria</taxon>
        <taxon>Bacillati</taxon>
        <taxon>Actinomycetota</taxon>
        <taxon>Actinomycetes</taxon>
        <taxon>Micrococcales</taxon>
        <taxon>Bogoriellaceae</taxon>
        <taxon>Georgenia</taxon>
    </lineage>
</organism>
<dbReference type="RefSeq" id="WP_388004283.1">
    <property type="nucleotide sequence ID" value="NZ_JBHUEE010000003.1"/>
</dbReference>
<keyword evidence="3" id="KW-1185">Reference proteome</keyword>
<dbReference type="EMBL" id="JBHUEE010000003">
    <property type="protein sequence ID" value="MFD1717623.1"/>
    <property type="molecule type" value="Genomic_DNA"/>
</dbReference>
<gene>
    <name evidence="2" type="ORF">ACFSE6_07250</name>
</gene>
<comment type="caution">
    <text evidence="2">The sequence shown here is derived from an EMBL/GenBank/DDBJ whole genome shotgun (WGS) entry which is preliminary data.</text>
</comment>
<dbReference type="PANTHER" id="PTHR16222">
    <property type="entry name" value="ADP-RIBOSYLGLYCOHYDROLASE"/>
    <property type="match status" value="1"/>
</dbReference>
<dbReference type="SUPFAM" id="SSF101478">
    <property type="entry name" value="ADP-ribosylglycohydrolase"/>
    <property type="match status" value="1"/>
</dbReference>
<dbReference type="InterPro" id="IPR005502">
    <property type="entry name" value="Ribosyl_crysJ1"/>
</dbReference>
<dbReference type="Gene3D" id="1.10.4080.10">
    <property type="entry name" value="ADP-ribosylation/Crystallin J1"/>
    <property type="match status" value="1"/>
</dbReference>